<accession>A0A8J3EY47</accession>
<proteinExistence type="predicted"/>
<organism evidence="1 2">
    <name type="scientific">Galliscardovia ingluviei</name>
    <dbReference type="NCBI Taxonomy" id="1769422"/>
    <lineage>
        <taxon>Bacteria</taxon>
        <taxon>Bacillati</taxon>
        <taxon>Actinomycetota</taxon>
        <taxon>Actinomycetes</taxon>
        <taxon>Bifidobacteriales</taxon>
        <taxon>Bifidobacteriaceae</taxon>
        <taxon>Galliscardovia</taxon>
    </lineage>
</organism>
<reference evidence="1" key="1">
    <citation type="journal article" date="2014" name="Int. J. Syst. Evol. Microbiol.">
        <title>Complete genome sequence of Corynebacterium casei LMG S-19264T (=DSM 44701T), isolated from a smear-ripened cheese.</title>
        <authorList>
            <consortium name="US DOE Joint Genome Institute (JGI-PGF)"/>
            <person name="Walter F."/>
            <person name="Albersmeier A."/>
            <person name="Kalinowski J."/>
            <person name="Ruckert C."/>
        </authorList>
    </citation>
    <scope>NUCLEOTIDE SEQUENCE</scope>
    <source>
        <strain evidence="1">CCM 8606</strain>
    </source>
</reference>
<comment type="caution">
    <text evidence="1">The sequence shown here is derived from an EMBL/GenBank/DDBJ whole genome shotgun (WGS) entry which is preliminary data.</text>
</comment>
<dbReference type="AlphaFoldDB" id="A0A8J3EY47"/>
<reference evidence="1" key="2">
    <citation type="submission" date="2020-09" db="EMBL/GenBank/DDBJ databases">
        <authorList>
            <person name="Sun Q."/>
            <person name="Sedlacek I."/>
        </authorList>
    </citation>
    <scope>NUCLEOTIDE SEQUENCE</scope>
    <source>
        <strain evidence="1">CCM 8606</strain>
    </source>
</reference>
<evidence type="ECO:0000313" key="1">
    <source>
        <dbReference type="EMBL" id="GGI15650.1"/>
    </source>
</evidence>
<name>A0A8J3EY47_9BIFI</name>
<gene>
    <name evidence="1" type="ORF">GCM10007377_16950</name>
</gene>
<protein>
    <submittedName>
        <fullName evidence="1">Uncharacterized protein</fullName>
    </submittedName>
</protein>
<dbReference type="EMBL" id="BMDH01000010">
    <property type="protein sequence ID" value="GGI15650.1"/>
    <property type="molecule type" value="Genomic_DNA"/>
</dbReference>
<evidence type="ECO:0000313" key="2">
    <source>
        <dbReference type="Proteomes" id="UP000619536"/>
    </source>
</evidence>
<dbReference type="Proteomes" id="UP000619536">
    <property type="component" value="Unassembled WGS sequence"/>
</dbReference>
<keyword evidence="2" id="KW-1185">Reference proteome</keyword>
<dbReference type="RefSeq" id="WP_188355853.1">
    <property type="nucleotide sequence ID" value="NZ_BMDH01000010.1"/>
</dbReference>
<sequence length="460" mass="52317">MVRNVLKRQLESEITRVLRLVKHQFGLRLREDVLFGVVDGYVVSVSCFVEGVAGNTIMLRAMLKPMVLDDVFWDVFDMSSNRRGPLSLRVYGAFTVGALPVAMSKRQVDSVDQVAVFIEETVSDMMRDLRGLVARLGSVEEYARYADRVAHGRRLYPFDSALTWMLIDIIRGGFAQARERAVLELANHRTGNMVNGNRNIYEYVVDYCRAHEAQYGGDEQGRVISLQRLVGYHEAHYGSECFEQVLRVVPEIARQFGVGYYQNILFQQVGQYWVVLTINVRADTADGNQLSVFGLIKPVVSDDMLWHVFGHDEFCDVAVMRCDDALSTFPLVFFGRDMSVDESGGSEQYLYHVLSELVGQWVAQSREYVLLVDGVADFIDLAQQSVVAIIEDEQVRESRFRSNRMFNPDLHYMLLDLSNGEYAKARQRAHALLEQGKTGFSIAGSESYARIEEYCMAHER</sequence>